<dbReference type="GO" id="GO:0004553">
    <property type="term" value="F:hydrolase activity, hydrolyzing O-glycosyl compounds"/>
    <property type="evidence" value="ECO:0007669"/>
    <property type="project" value="InterPro"/>
</dbReference>
<sequence>MVAGLVAVLVAAGLTACSDGEHERTLVWSDDFDGPNGALPDPKKWELEQFADATDDEKQCYTNSSDNAHTDGNGYLVISAIKQAGNCADGWYRFITSARLTTRGIKTFEHARFEIRAKMPPGVGTWPAFWALGQEKGVEWPEVGEIDAMEYVGRDRNHVIGTVHGADDEGKHWFLQADHDSDTLLSADMHTYAVQWDGDEVQWFIDGEEYGSVTKDEVEDVGHWAFDRPYYLILNLAIGGVLGGEVPDSLTFPQELVVDWVRVYE</sequence>
<dbReference type="PROSITE" id="PS51762">
    <property type="entry name" value="GH16_2"/>
    <property type="match status" value="1"/>
</dbReference>
<dbReference type="AlphaFoldDB" id="A0A6G6WGC4"/>
<protein>
    <submittedName>
        <fullName evidence="3">Glycoside hydrolase family 16 protein</fullName>
    </submittedName>
</protein>
<dbReference type="GO" id="GO:0005975">
    <property type="term" value="P:carbohydrate metabolic process"/>
    <property type="evidence" value="ECO:0007669"/>
    <property type="project" value="InterPro"/>
</dbReference>
<evidence type="ECO:0000259" key="2">
    <source>
        <dbReference type="PROSITE" id="PS51762"/>
    </source>
</evidence>
<dbReference type="PANTHER" id="PTHR10963">
    <property type="entry name" value="GLYCOSYL HYDROLASE-RELATED"/>
    <property type="match status" value="1"/>
</dbReference>
<reference evidence="3 4" key="1">
    <citation type="submission" date="2020-02" db="EMBL/GenBank/DDBJ databases">
        <title>Full genome sequence of Nocardioides sp. R-3366.</title>
        <authorList>
            <person name="Im W.-T."/>
        </authorList>
    </citation>
    <scope>NUCLEOTIDE SEQUENCE [LARGE SCALE GENOMIC DNA]</scope>
    <source>
        <strain evidence="3 4">R-3366</strain>
    </source>
</reference>
<dbReference type="RefSeq" id="WP_165235345.1">
    <property type="nucleotide sequence ID" value="NZ_CP049257.1"/>
</dbReference>
<dbReference type="CDD" id="cd08023">
    <property type="entry name" value="GH16_laminarinase_like"/>
    <property type="match status" value="1"/>
</dbReference>
<dbReference type="Proteomes" id="UP000502996">
    <property type="component" value="Chromosome"/>
</dbReference>
<dbReference type="KEGG" id="nano:G5V58_17095"/>
<organism evidence="3 4">
    <name type="scientific">Nocardioides anomalus</name>
    <dbReference type="NCBI Taxonomy" id="2712223"/>
    <lineage>
        <taxon>Bacteria</taxon>
        <taxon>Bacillati</taxon>
        <taxon>Actinomycetota</taxon>
        <taxon>Actinomycetes</taxon>
        <taxon>Propionibacteriales</taxon>
        <taxon>Nocardioidaceae</taxon>
        <taxon>Nocardioides</taxon>
    </lineage>
</organism>
<dbReference type="InterPro" id="IPR050546">
    <property type="entry name" value="Glycosyl_Hydrlase_16"/>
</dbReference>
<dbReference type="Gene3D" id="2.60.120.200">
    <property type="match status" value="1"/>
</dbReference>
<accession>A0A6G6WGC4</accession>
<dbReference type="Pfam" id="PF00722">
    <property type="entry name" value="Glyco_hydro_16"/>
    <property type="match status" value="1"/>
</dbReference>
<evidence type="ECO:0000313" key="3">
    <source>
        <dbReference type="EMBL" id="QIG44259.1"/>
    </source>
</evidence>
<evidence type="ECO:0000313" key="4">
    <source>
        <dbReference type="Proteomes" id="UP000502996"/>
    </source>
</evidence>
<dbReference type="SUPFAM" id="SSF49899">
    <property type="entry name" value="Concanavalin A-like lectins/glucanases"/>
    <property type="match status" value="1"/>
</dbReference>
<dbReference type="InterPro" id="IPR000757">
    <property type="entry name" value="Beta-glucanase-like"/>
</dbReference>
<feature type="domain" description="GH16" evidence="2">
    <location>
        <begin position="18"/>
        <end position="265"/>
    </location>
</feature>
<dbReference type="EMBL" id="CP049257">
    <property type="protein sequence ID" value="QIG44259.1"/>
    <property type="molecule type" value="Genomic_DNA"/>
</dbReference>
<proteinExistence type="inferred from homology"/>
<gene>
    <name evidence="3" type="ORF">G5V58_17095</name>
</gene>
<dbReference type="InterPro" id="IPR013320">
    <property type="entry name" value="ConA-like_dom_sf"/>
</dbReference>
<name>A0A6G6WGC4_9ACTN</name>
<dbReference type="PANTHER" id="PTHR10963:SF55">
    <property type="entry name" value="GLYCOSIDE HYDROLASE FAMILY 16 PROTEIN"/>
    <property type="match status" value="1"/>
</dbReference>
<comment type="similarity">
    <text evidence="1">Belongs to the glycosyl hydrolase 16 family.</text>
</comment>
<evidence type="ECO:0000256" key="1">
    <source>
        <dbReference type="ARBA" id="ARBA00006865"/>
    </source>
</evidence>
<keyword evidence="3" id="KW-0378">Hydrolase</keyword>
<keyword evidence="4" id="KW-1185">Reference proteome</keyword>